<dbReference type="VEuPathDB" id="FungiDB:PHYBLDRAFT_168445"/>
<reference evidence="2" key="1">
    <citation type="submission" date="2015-06" db="EMBL/GenBank/DDBJ databases">
        <title>Expansion of signal transduction pathways in fungi by whole-genome duplication.</title>
        <authorList>
            <consortium name="DOE Joint Genome Institute"/>
            <person name="Corrochano L.M."/>
            <person name="Kuo A."/>
            <person name="Marcet-Houben M."/>
            <person name="Polaino S."/>
            <person name="Salamov A."/>
            <person name="Villalobos J.M."/>
            <person name="Alvarez M.I."/>
            <person name="Avalos J."/>
            <person name="Benito E.P."/>
            <person name="Benoit I."/>
            <person name="Burger G."/>
            <person name="Camino L.P."/>
            <person name="Canovas D."/>
            <person name="Cerda-Olmedo E."/>
            <person name="Cheng J.-F."/>
            <person name="Dominguez A."/>
            <person name="Elias M."/>
            <person name="Eslava A.P."/>
            <person name="Glaser F."/>
            <person name="Grimwood J."/>
            <person name="Gutierrez G."/>
            <person name="Heitman J."/>
            <person name="Henrissat B."/>
            <person name="Iturriaga E.A."/>
            <person name="Lang B.F."/>
            <person name="Lavin J.L."/>
            <person name="Lee S."/>
            <person name="Li W."/>
            <person name="Lindquist E."/>
            <person name="Lopez-Garcia S."/>
            <person name="Luque E.M."/>
            <person name="Marcos A.T."/>
            <person name="Martin J."/>
            <person name="McCluskey K."/>
            <person name="Medina H.R."/>
            <person name="Miralles-Duran A."/>
            <person name="Miyazaki A."/>
            <person name="Munoz-Torres E."/>
            <person name="Oguiza J.A."/>
            <person name="Ohm R."/>
            <person name="Olmedo M."/>
            <person name="Orejas M."/>
            <person name="Ortiz-Castellanos L."/>
            <person name="Pisabarro A.G."/>
            <person name="Rodriguez-Romero J."/>
            <person name="Ruiz-Herrera J."/>
            <person name="Ruiz-Vazquez R."/>
            <person name="Sanz C."/>
            <person name="Schackwitz W."/>
            <person name="Schmutz J."/>
            <person name="Shahriari M."/>
            <person name="Shelest E."/>
            <person name="Silva-Franco F."/>
            <person name="Soanes D."/>
            <person name="Syed K."/>
            <person name="Tagua V.G."/>
            <person name="Talbot N.J."/>
            <person name="Thon M."/>
            <person name="De vries R.P."/>
            <person name="Wiebenga A."/>
            <person name="Yadav J.S."/>
            <person name="Braun E.L."/>
            <person name="Baker S."/>
            <person name="Garre V."/>
            <person name="Horwitz B."/>
            <person name="Torres-Martinez S."/>
            <person name="Idnurm A."/>
            <person name="Herrera-Estrella A."/>
            <person name="Gabaldon T."/>
            <person name="Grigoriev I.V."/>
        </authorList>
    </citation>
    <scope>NUCLEOTIDE SEQUENCE [LARGE SCALE GENOMIC DNA]</scope>
    <source>
        <strain evidence="2">NRRL 1555(-)</strain>
    </source>
</reference>
<dbReference type="Proteomes" id="UP000077315">
    <property type="component" value="Unassembled WGS sequence"/>
</dbReference>
<dbReference type="InParanoid" id="A0A162XCW0"/>
<sequence>MMGYTLVPKIISHRYSKKAALKDAVRSEMGMAFKTHLMNVYADFKSYLFEYKKTTLLLYSIFVAIVIHEYGSAEVHARQSDLPILDISPMSFDNVSVDSEVDENFNEIDVEHESNETTEDIDDIKVEERYNGLLKNISTNGKDGFEAAFMRCFVEDIYKSDFVNSALTCPTQAPFLPVFSKLVCLSTPVLTLSSASSTIVQPPLILIIIIGNEPLPSTSFPLSVSKPSSMGDIDYPYLLQYYKLAYLTPDLVHYQSSAASLFFANDQIIKLKSINNIGQVY</sequence>
<dbReference type="EMBL" id="KV440980">
    <property type="protein sequence ID" value="OAD74035.1"/>
    <property type="molecule type" value="Genomic_DNA"/>
</dbReference>
<dbReference type="GeneID" id="28996773"/>
<evidence type="ECO:0000313" key="1">
    <source>
        <dbReference type="EMBL" id="OAD74035.1"/>
    </source>
</evidence>
<accession>A0A162XCW0</accession>
<proteinExistence type="predicted"/>
<dbReference type="OrthoDB" id="3247418at2759"/>
<evidence type="ECO:0000313" key="2">
    <source>
        <dbReference type="Proteomes" id="UP000077315"/>
    </source>
</evidence>
<gene>
    <name evidence="1" type="ORF">PHYBLDRAFT_168445</name>
</gene>
<organism evidence="1 2">
    <name type="scientific">Phycomyces blakesleeanus (strain ATCC 8743b / DSM 1359 / FGSC 10004 / NBRC 33097 / NRRL 1555)</name>
    <dbReference type="NCBI Taxonomy" id="763407"/>
    <lineage>
        <taxon>Eukaryota</taxon>
        <taxon>Fungi</taxon>
        <taxon>Fungi incertae sedis</taxon>
        <taxon>Mucoromycota</taxon>
        <taxon>Mucoromycotina</taxon>
        <taxon>Mucoromycetes</taxon>
        <taxon>Mucorales</taxon>
        <taxon>Phycomycetaceae</taxon>
        <taxon>Phycomyces</taxon>
    </lineage>
</organism>
<keyword evidence="2" id="KW-1185">Reference proteome</keyword>
<name>A0A162XCW0_PHYB8</name>
<dbReference type="AlphaFoldDB" id="A0A162XCW0"/>
<dbReference type="RefSeq" id="XP_018292075.1">
    <property type="nucleotide sequence ID" value="XM_018435867.1"/>
</dbReference>
<protein>
    <submittedName>
        <fullName evidence="1">Uncharacterized protein</fullName>
    </submittedName>
</protein>